<gene>
    <name evidence="1" type="ORF">TSAR_006450</name>
</gene>
<dbReference type="EMBL" id="NNAY01000251">
    <property type="protein sequence ID" value="OXU29702.1"/>
    <property type="molecule type" value="Genomic_DNA"/>
</dbReference>
<dbReference type="AlphaFoldDB" id="A0A232FG79"/>
<organism evidence="1 2">
    <name type="scientific">Trichomalopsis sarcophagae</name>
    <dbReference type="NCBI Taxonomy" id="543379"/>
    <lineage>
        <taxon>Eukaryota</taxon>
        <taxon>Metazoa</taxon>
        <taxon>Ecdysozoa</taxon>
        <taxon>Arthropoda</taxon>
        <taxon>Hexapoda</taxon>
        <taxon>Insecta</taxon>
        <taxon>Pterygota</taxon>
        <taxon>Neoptera</taxon>
        <taxon>Endopterygota</taxon>
        <taxon>Hymenoptera</taxon>
        <taxon>Apocrita</taxon>
        <taxon>Proctotrupomorpha</taxon>
        <taxon>Chalcidoidea</taxon>
        <taxon>Pteromalidae</taxon>
        <taxon>Pteromalinae</taxon>
        <taxon>Trichomalopsis</taxon>
    </lineage>
</organism>
<evidence type="ECO:0000313" key="1">
    <source>
        <dbReference type="EMBL" id="OXU29702.1"/>
    </source>
</evidence>
<comment type="caution">
    <text evidence="1">The sequence shown here is derived from an EMBL/GenBank/DDBJ whole genome shotgun (WGS) entry which is preliminary data.</text>
</comment>
<proteinExistence type="predicted"/>
<evidence type="ECO:0000313" key="2">
    <source>
        <dbReference type="Proteomes" id="UP000215335"/>
    </source>
</evidence>
<accession>A0A232FG79</accession>
<protein>
    <submittedName>
        <fullName evidence="1">Uncharacterized protein</fullName>
    </submittedName>
</protein>
<dbReference type="Proteomes" id="UP000215335">
    <property type="component" value="Unassembled WGS sequence"/>
</dbReference>
<keyword evidence="2" id="KW-1185">Reference proteome</keyword>
<sequence length="99" mass="11324">MVIQLDCNYARVGECFEFLFSFSERLLSFAKRGDAREFGGCFDYFLVAEIYKSDFKKIAKKSVSRTVSKRKKGLGIRKQKFLNCSFRDRSSSPLGIALA</sequence>
<reference evidence="1 2" key="1">
    <citation type="journal article" date="2017" name="Curr. Biol.">
        <title>The Evolution of Venom by Co-option of Single-Copy Genes.</title>
        <authorList>
            <person name="Martinson E.O."/>
            <person name="Mrinalini"/>
            <person name="Kelkar Y.D."/>
            <person name="Chang C.H."/>
            <person name="Werren J.H."/>
        </authorList>
    </citation>
    <scope>NUCLEOTIDE SEQUENCE [LARGE SCALE GENOMIC DNA]</scope>
    <source>
        <strain evidence="1 2">Alberta</strain>
        <tissue evidence="1">Whole body</tissue>
    </source>
</reference>
<name>A0A232FG79_9HYME</name>